<name>A0A316Z308_9BASI</name>
<reference evidence="7 8" key="1">
    <citation type="journal article" date="2018" name="Mol. Biol. Evol.">
        <title>Broad Genomic Sampling Reveals a Smut Pathogenic Ancestry of the Fungal Clade Ustilaginomycotina.</title>
        <authorList>
            <person name="Kijpornyongpan T."/>
            <person name="Mondo S.J."/>
            <person name="Barry K."/>
            <person name="Sandor L."/>
            <person name="Lee J."/>
            <person name="Lipzen A."/>
            <person name="Pangilinan J."/>
            <person name="LaButti K."/>
            <person name="Hainaut M."/>
            <person name="Henrissat B."/>
            <person name="Grigoriev I.V."/>
            <person name="Spatafora J.W."/>
            <person name="Aime M.C."/>
        </authorList>
    </citation>
    <scope>NUCLEOTIDE SEQUENCE [LARGE SCALE GENOMIC DNA]</scope>
    <source>
        <strain evidence="7 8">MCA 4186</strain>
    </source>
</reference>
<dbReference type="RefSeq" id="XP_025596200.1">
    <property type="nucleotide sequence ID" value="XM_025745490.1"/>
</dbReference>
<gene>
    <name evidence="7" type="ORF">FA09DRAFT_362588</name>
</gene>
<feature type="region of interest" description="Disordered" evidence="6">
    <location>
        <begin position="1"/>
        <end position="32"/>
    </location>
</feature>
<feature type="region of interest" description="RNA gate" evidence="5">
    <location>
        <begin position="315"/>
        <end position="329"/>
    </location>
</feature>
<evidence type="ECO:0000313" key="8">
    <source>
        <dbReference type="Proteomes" id="UP000245946"/>
    </source>
</evidence>
<evidence type="ECO:0000256" key="3">
    <source>
        <dbReference type="ARBA" id="ARBA00022884"/>
    </source>
</evidence>
<keyword evidence="4 5" id="KW-0648">Protein biosynthesis</keyword>
<evidence type="ECO:0000256" key="2">
    <source>
        <dbReference type="ARBA" id="ARBA00022540"/>
    </source>
</evidence>
<dbReference type="GO" id="GO:0005852">
    <property type="term" value="C:eukaryotic translation initiation factor 3 complex"/>
    <property type="evidence" value="ECO:0007669"/>
    <property type="project" value="UniProtKB-UniRule"/>
</dbReference>
<evidence type="ECO:0000256" key="6">
    <source>
        <dbReference type="SAM" id="MobiDB-lite"/>
    </source>
</evidence>
<dbReference type="HAMAP" id="MF_03003">
    <property type="entry name" value="eIF3d"/>
    <property type="match status" value="1"/>
</dbReference>
<protein>
    <recommendedName>
        <fullName evidence="5">Eukaryotic translation initiation factor 3 subunit D</fullName>
        <shortName evidence="5">eIF3d</shortName>
    </recommendedName>
</protein>
<evidence type="ECO:0000256" key="1">
    <source>
        <dbReference type="ARBA" id="ARBA00022490"/>
    </source>
</evidence>
<organism evidence="7 8">
    <name type="scientific">Tilletiopsis washingtonensis</name>
    <dbReference type="NCBI Taxonomy" id="58919"/>
    <lineage>
        <taxon>Eukaryota</taxon>
        <taxon>Fungi</taxon>
        <taxon>Dikarya</taxon>
        <taxon>Basidiomycota</taxon>
        <taxon>Ustilaginomycotina</taxon>
        <taxon>Exobasidiomycetes</taxon>
        <taxon>Entylomatales</taxon>
        <taxon>Entylomatales incertae sedis</taxon>
        <taxon>Tilletiopsis</taxon>
    </lineage>
</organism>
<evidence type="ECO:0000313" key="7">
    <source>
        <dbReference type="EMBL" id="PWN95921.1"/>
    </source>
</evidence>
<comment type="subcellular location">
    <subcellularLocation>
        <location evidence="5">Cytoplasm</location>
    </subcellularLocation>
</comment>
<evidence type="ECO:0000256" key="4">
    <source>
        <dbReference type="ARBA" id="ARBA00022917"/>
    </source>
</evidence>
<dbReference type="PIRSF" id="PIRSF016281">
    <property type="entry name" value="EIF-3_zeta"/>
    <property type="match status" value="1"/>
</dbReference>
<feature type="compositionally biased region" description="Basic and acidic residues" evidence="6">
    <location>
        <begin position="165"/>
        <end position="178"/>
    </location>
</feature>
<dbReference type="OrthoDB" id="16538at2759"/>
<feature type="compositionally biased region" description="Gly residues" evidence="6">
    <location>
        <begin position="145"/>
        <end position="156"/>
    </location>
</feature>
<dbReference type="GO" id="GO:0003743">
    <property type="term" value="F:translation initiation factor activity"/>
    <property type="evidence" value="ECO:0007669"/>
    <property type="project" value="UniProtKB-UniRule"/>
</dbReference>
<evidence type="ECO:0000256" key="5">
    <source>
        <dbReference type="HAMAP-Rule" id="MF_03003"/>
    </source>
</evidence>
<keyword evidence="8" id="KW-1185">Reference proteome</keyword>
<dbReference type="GO" id="GO:0098808">
    <property type="term" value="F:mRNA cap binding"/>
    <property type="evidence" value="ECO:0007669"/>
    <property type="project" value="UniProtKB-UniRule"/>
</dbReference>
<sequence length="598" mass="63870">MASFTLPALAETPDAWGPPAEPSGSHSVLPPDFEGIPFVPFAKSDKIGRIADWNATSDNASVAGDRGRGGRSGRGGRDGGAQSYGAGAAASTFAYFHGDDEATFSVVDNAKAAPRGRGGLASFSRGRGRGGARGGARGAAPTRGGARGTGRGGVAARGGAARRGGWKDWDKPQRVRDPSVDVGAEWEQLEEIDFSRLSKLRLEVGEPTEISAHGTLYEYDRAYDRISSVRFEKPLQPLDRVRYNPTTHDDPILLDEAAKPAQAGADGTAAPVRIFATDSILALLMTANRSLYPWDVVVTVDPVGNIFLDKRDGGAFDFVSVNENAADPPLDANEAAALADGKDAKSATAVNSINTPGNLSLEATFINQNFAFQVVNEKKSKQLPGGPNPFYDAAAETDTLASCGYRYRKWDVSSSADEPVEIYVRTEVDALLPPASKGAAPQYITIKTLNEFDSRAQGAGGAPDWRSKLDAQRGAVVATEMKNNSAKLARFAVQSILAGADNMKMGYISRANARDASRHVILGTQWYKPREFAAQINVNLANGWGIVRTIADLARKATAEPGMTSKFVLMKDPNKQVLRFYRVPATWGTEDDEELGEE</sequence>
<dbReference type="GeneID" id="37273034"/>
<dbReference type="InterPro" id="IPR007783">
    <property type="entry name" value="eIF3d"/>
</dbReference>
<dbReference type="Pfam" id="PF05091">
    <property type="entry name" value="eIF-3_zeta"/>
    <property type="match status" value="1"/>
</dbReference>
<dbReference type="GO" id="GO:0016282">
    <property type="term" value="C:eukaryotic 43S preinitiation complex"/>
    <property type="evidence" value="ECO:0007669"/>
    <property type="project" value="UniProtKB-UniRule"/>
</dbReference>
<dbReference type="PANTHER" id="PTHR12399">
    <property type="entry name" value="EUKARYOTIC TRANSLATION INITIATION FACTOR 3 SUBUNIT 7"/>
    <property type="match status" value="1"/>
</dbReference>
<dbReference type="GO" id="GO:0002191">
    <property type="term" value="P:cap-dependent translational initiation"/>
    <property type="evidence" value="ECO:0007669"/>
    <property type="project" value="UniProtKB-UniRule"/>
</dbReference>
<dbReference type="AlphaFoldDB" id="A0A316Z308"/>
<dbReference type="GO" id="GO:0033290">
    <property type="term" value="C:eukaryotic 48S preinitiation complex"/>
    <property type="evidence" value="ECO:0007669"/>
    <property type="project" value="UniProtKB-UniRule"/>
</dbReference>
<dbReference type="GO" id="GO:0001732">
    <property type="term" value="P:formation of cytoplasmic translation initiation complex"/>
    <property type="evidence" value="ECO:0007669"/>
    <property type="project" value="UniProtKB-UniRule"/>
</dbReference>
<dbReference type="PANTHER" id="PTHR12399:SF0">
    <property type="entry name" value="EUKARYOTIC TRANSLATION INITIATION FACTOR 3 SUBUNIT D"/>
    <property type="match status" value="1"/>
</dbReference>
<comment type="similarity">
    <text evidence="5">Belongs to the eIF-3 subunit D family.</text>
</comment>
<keyword evidence="2 5" id="KW-0396">Initiation factor</keyword>
<dbReference type="STRING" id="58919.A0A316Z308"/>
<keyword evidence="1 5" id="KW-0963">Cytoplasm</keyword>
<dbReference type="EMBL" id="KZ819302">
    <property type="protein sequence ID" value="PWN95921.1"/>
    <property type="molecule type" value="Genomic_DNA"/>
</dbReference>
<comment type="domain">
    <text evidence="5">The RNA gate region regulates mRNA cap recognition to prevent promiscuous mRNA-binding before assembly of eif3d into the full eukaryotic translation initiation factor 3 (eIF-3) complex.</text>
</comment>
<accession>A0A316Z308</accession>
<feature type="region of interest" description="Disordered" evidence="6">
    <location>
        <begin position="114"/>
        <end position="178"/>
    </location>
</feature>
<comment type="function">
    <text evidence="5">mRNA cap-binding component of the eukaryotic translation initiation factor 3 (eIF-3) complex, which is involved in protein synthesis of a specialized repertoire of mRNAs and, together with other initiation factors, stimulates binding of mRNA and methionyl-tRNAi to the 40S ribosome. The eIF-3 complex specifically targets and initiates translation of a subset of mRNAs involved in cell proliferation. In the eIF-3 complex, eif3d specifically recognizes and binds the 7-methylguanosine cap of a subset of mRNAs.</text>
</comment>
<comment type="subunit">
    <text evidence="5">Component of the eukaryotic translation initiation factor 3 (eIF-3) complex.</text>
</comment>
<proteinExistence type="inferred from homology"/>
<keyword evidence="3" id="KW-0694">RNA-binding</keyword>
<dbReference type="Proteomes" id="UP000245946">
    <property type="component" value="Unassembled WGS sequence"/>
</dbReference>
<feature type="region of interest" description="Disordered" evidence="6">
    <location>
        <begin position="58"/>
        <end position="84"/>
    </location>
</feature>